<organism evidence="2 3">
    <name type="scientific">Elasticomyces elasticus</name>
    <dbReference type="NCBI Taxonomy" id="574655"/>
    <lineage>
        <taxon>Eukaryota</taxon>
        <taxon>Fungi</taxon>
        <taxon>Dikarya</taxon>
        <taxon>Ascomycota</taxon>
        <taxon>Pezizomycotina</taxon>
        <taxon>Dothideomycetes</taxon>
        <taxon>Dothideomycetidae</taxon>
        <taxon>Mycosphaerellales</taxon>
        <taxon>Teratosphaeriaceae</taxon>
        <taxon>Elasticomyces</taxon>
    </lineage>
</organism>
<dbReference type="SUPFAM" id="SSF51182">
    <property type="entry name" value="RmlC-like cupins"/>
    <property type="match status" value="1"/>
</dbReference>
<dbReference type="Proteomes" id="UP001310594">
    <property type="component" value="Unassembled WGS sequence"/>
</dbReference>
<name>A0AAN7VYT0_9PEZI</name>
<dbReference type="EMBL" id="JAVRQU010000020">
    <property type="protein sequence ID" value="KAK5692018.1"/>
    <property type="molecule type" value="Genomic_DNA"/>
</dbReference>
<dbReference type="InterPro" id="IPR014710">
    <property type="entry name" value="RmlC-like_jellyroll"/>
</dbReference>
<dbReference type="CDD" id="cd02231">
    <property type="entry name" value="cupin_BLL6423-like"/>
    <property type="match status" value="1"/>
</dbReference>
<accession>A0AAN7VYT0</accession>
<dbReference type="InterPro" id="IPR047142">
    <property type="entry name" value="OryJ/VirC-like"/>
</dbReference>
<dbReference type="Pfam" id="PF07883">
    <property type="entry name" value="Cupin_2"/>
    <property type="match status" value="1"/>
</dbReference>
<sequence length="186" mass="20217">MAFQAPPKNLRQLNRYITTHDSHGKAVLSESITNSAPVTEINNGAMHFSLMYTNARSPQLTDGADIDFYQSHLKTPPAITVPNGTVCRVCDYPPGCLTPMHRTLSLDYGVVLEGEIELVLDSGETQLLGRGDVVVQRGTNHAWRNVSPDHGWARMLYVLQASEAIRLASGEVLGGDEGGIDRGTES</sequence>
<proteinExistence type="predicted"/>
<evidence type="ECO:0000313" key="2">
    <source>
        <dbReference type="EMBL" id="KAK5692018.1"/>
    </source>
</evidence>
<gene>
    <name evidence="2" type="ORF">LTR97_011191</name>
</gene>
<dbReference type="Gene3D" id="2.60.120.10">
    <property type="entry name" value="Jelly Rolls"/>
    <property type="match status" value="1"/>
</dbReference>
<evidence type="ECO:0000313" key="3">
    <source>
        <dbReference type="Proteomes" id="UP001310594"/>
    </source>
</evidence>
<dbReference type="AlphaFoldDB" id="A0AAN7VYT0"/>
<feature type="domain" description="Cupin type-2" evidence="1">
    <location>
        <begin position="89"/>
        <end position="148"/>
    </location>
</feature>
<dbReference type="PANTHER" id="PTHR36156:SF3">
    <property type="entry name" value="CUPIN 2 CONSERVED BARREL DOMAIN-CONTAINING PROTEIN"/>
    <property type="match status" value="1"/>
</dbReference>
<comment type="caution">
    <text evidence="2">The sequence shown here is derived from an EMBL/GenBank/DDBJ whole genome shotgun (WGS) entry which is preliminary data.</text>
</comment>
<reference evidence="2" key="1">
    <citation type="submission" date="2023-08" db="EMBL/GenBank/DDBJ databases">
        <title>Black Yeasts Isolated from many extreme environments.</title>
        <authorList>
            <person name="Coleine C."/>
            <person name="Stajich J.E."/>
            <person name="Selbmann L."/>
        </authorList>
    </citation>
    <scope>NUCLEOTIDE SEQUENCE</scope>
    <source>
        <strain evidence="2">CCFEE 5810</strain>
    </source>
</reference>
<dbReference type="PANTHER" id="PTHR36156">
    <property type="entry name" value="SLR2101 PROTEIN"/>
    <property type="match status" value="1"/>
</dbReference>
<dbReference type="InterPro" id="IPR011051">
    <property type="entry name" value="RmlC_Cupin_sf"/>
</dbReference>
<protein>
    <recommendedName>
        <fullName evidence="1">Cupin type-2 domain-containing protein</fullName>
    </recommendedName>
</protein>
<dbReference type="InterPro" id="IPR013096">
    <property type="entry name" value="Cupin_2"/>
</dbReference>
<evidence type="ECO:0000259" key="1">
    <source>
        <dbReference type="Pfam" id="PF07883"/>
    </source>
</evidence>